<dbReference type="SUPFAM" id="SSF50249">
    <property type="entry name" value="Nucleic acid-binding proteins"/>
    <property type="match status" value="1"/>
</dbReference>
<protein>
    <recommendedName>
        <fullName evidence="2 7">DNA repair protein RecO</fullName>
    </recommendedName>
    <alternativeName>
        <fullName evidence="6 7">Recombination protein O</fullName>
    </alternativeName>
</protein>
<dbReference type="Gene3D" id="2.40.50.140">
    <property type="entry name" value="Nucleic acid-binding proteins"/>
    <property type="match status" value="1"/>
</dbReference>
<dbReference type="Pfam" id="PF02565">
    <property type="entry name" value="RecO_C"/>
    <property type="match status" value="1"/>
</dbReference>
<feature type="domain" description="DNA replication/recombination mediator RecO N-terminal" evidence="8">
    <location>
        <begin position="1"/>
        <end position="76"/>
    </location>
</feature>
<dbReference type="Pfam" id="PF11967">
    <property type="entry name" value="RecO_N"/>
    <property type="match status" value="1"/>
</dbReference>
<evidence type="ECO:0000256" key="6">
    <source>
        <dbReference type="ARBA" id="ARBA00033409"/>
    </source>
</evidence>
<dbReference type="AlphaFoldDB" id="D4LCP2"/>
<name>D4LCP2_RUMC1</name>
<dbReference type="InterPro" id="IPR037278">
    <property type="entry name" value="ARFGAP/RecO"/>
</dbReference>
<evidence type="ECO:0000256" key="2">
    <source>
        <dbReference type="ARBA" id="ARBA00021310"/>
    </source>
</evidence>
<dbReference type="InterPro" id="IPR022572">
    <property type="entry name" value="DNA_rep/recomb_RecO_N"/>
</dbReference>
<evidence type="ECO:0000256" key="3">
    <source>
        <dbReference type="ARBA" id="ARBA00022763"/>
    </source>
</evidence>
<dbReference type="Proteomes" id="UP000007054">
    <property type="component" value="Chromosome"/>
</dbReference>
<evidence type="ECO:0000256" key="1">
    <source>
        <dbReference type="ARBA" id="ARBA00007452"/>
    </source>
</evidence>
<reference evidence="9" key="2">
    <citation type="submission" date="2010-03" db="EMBL/GenBank/DDBJ databases">
        <authorList>
            <person name="Pajon A."/>
        </authorList>
    </citation>
    <scope>NUCLEOTIDE SEQUENCE</scope>
    <source>
        <strain evidence="9">Type strain: 18P13</strain>
    </source>
</reference>
<dbReference type="OrthoDB" id="9797083at2"/>
<evidence type="ECO:0000313" key="10">
    <source>
        <dbReference type="Proteomes" id="UP000007054"/>
    </source>
</evidence>
<sequence length="252" mass="28487">MLTTVTGIVIRERSVGEQDKFIDLLTADQGVLEVSVRGAKKITSRHGAASQLYAYGQYCLDSRRDRYYLNSAQVERIFYDLRQDLTRLSLATYFSELIGFAVGAEHAKSDILRLLLNTLHYLEEGSRPVPLLKALFELRFLTELGMMPDIVCCDVCGEYAPAQLIFRLQAGNFICAHCAGEIAPDREQMPVSGSVLQAVRHIVLSDFDRLFHFRLGEGTASALSVLAERYTILHLERQFRTLDFYKSLENLP</sequence>
<dbReference type="InterPro" id="IPR003717">
    <property type="entry name" value="RecO"/>
</dbReference>
<comment type="function">
    <text evidence="7">Involved in DNA repair and RecF pathway recombination.</text>
</comment>
<dbReference type="GeneID" id="83155988"/>
<dbReference type="InterPro" id="IPR042242">
    <property type="entry name" value="RecO_C"/>
</dbReference>
<reference evidence="9" key="1">
    <citation type="submission" date="2010-03" db="EMBL/GenBank/DDBJ databases">
        <title>The genome sequence of Ruminococcus sp. 18P13.</title>
        <authorList>
            <consortium name="metaHIT consortium -- http://www.metahit.eu/"/>
            <person name="Pajon A."/>
            <person name="Turner K."/>
            <person name="Parkhill J."/>
            <person name="Bernalier A."/>
        </authorList>
    </citation>
    <scope>NUCLEOTIDE SEQUENCE [LARGE SCALE GENOMIC DNA]</scope>
    <source>
        <strain evidence="9">Type strain: 18P13</strain>
    </source>
</reference>
<dbReference type="HOGENOM" id="CLU_066632_3_0_9"/>
<keyword evidence="5 7" id="KW-0234">DNA repair</keyword>
<evidence type="ECO:0000256" key="5">
    <source>
        <dbReference type="ARBA" id="ARBA00023204"/>
    </source>
</evidence>
<dbReference type="STRING" id="213810.RUM_12550"/>
<dbReference type="PANTHER" id="PTHR33991">
    <property type="entry name" value="DNA REPAIR PROTEIN RECO"/>
    <property type="match status" value="1"/>
</dbReference>
<dbReference type="PATRIC" id="fig|213810.4.peg.1150"/>
<organism evidence="9 10">
    <name type="scientific">Ruminococcus champanellensis (strain DSM 18848 / JCM 17042 / KCTC 15320 / 18P13)</name>
    <dbReference type="NCBI Taxonomy" id="213810"/>
    <lineage>
        <taxon>Bacteria</taxon>
        <taxon>Bacillati</taxon>
        <taxon>Bacillota</taxon>
        <taxon>Clostridia</taxon>
        <taxon>Eubacteriales</taxon>
        <taxon>Oscillospiraceae</taxon>
        <taxon>Ruminococcus</taxon>
    </lineage>
</organism>
<dbReference type="GO" id="GO:0006302">
    <property type="term" value="P:double-strand break repair"/>
    <property type="evidence" value="ECO:0007669"/>
    <property type="project" value="TreeGrafter"/>
</dbReference>
<dbReference type="KEGG" id="rch:RUM_12550"/>
<dbReference type="InterPro" id="IPR012340">
    <property type="entry name" value="NA-bd_OB-fold"/>
</dbReference>
<dbReference type="RefSeq" id="WP_015558294.1">
    <property type="nucleotide sequence ID" value="NC_021039.1"/>
</dbReference>
<evidence type="ECO:0000256" key="7">
    <source>
        <dbReference type="HAMAP-Rule" id="MF_00201"/>
    </source>
</evidence>
<dbReference type="PANTHER" id="PTHR33991:SF1">
    <property type="entry name" value="DNA REPAIR PROTEIN RECO"/>
    <property type="match status" value="1"/>
</dbReference>
<proteinExistence type="inferred from homology"/>
<evidence type="ECO:0000259" key="8">
    <source>
        <dbReference type="Pfam" id="PF11967"/>
    </source>
</evidence>
<dbReference type="GO" id="GO:0043590">
    <property type="term" value="C:bacterial nucleoid"/>
    <property type="evidence" value="ECO:0007669"/>
    <property type="project" value="TreeGrafter"/>
</dbReference>
<dbReference type="GO" id="GO:0006310">
    <property type="term" value="P:DNA recombination"/>
    <property type="evidence" value="ECO:0007669"/>
    <property type="project" value="UniProtKB-UniRule"/>
</dbReference>
<gene>
    <name evidence="7" type="primary">recO</name>
    <name evidence="9" type="ordered locus">RUM_12550</name>
</gene>
<dbReference type="HAMAP" id="MF_00201">
    <property type="entry name" value="RecO"/>
    <property type="match status" value="1"/>
</dbReference>
<dbReference type="NCBIfam" id="TIGR00613">
    <property type="entry name" value="reco"/>
    <property type="match status" value="1"/>
</dbReference>
<accession>D4LCP2</accession>
<evidence type="ECO:0000256" key="4">
    <source>
        <dbReference type="ARBA" id="ARBA00023172"/>
    </source>
</evidence>
<dbReference type="BioCyc" id="RCHA213810:RUM_RS06045-MONOMER"/>
<dbReference type="EMBL" id="FP929052">
    <property type="protein sequence ID" value="CBL17387.1"/>
    <property type="molecule type" value="Genomic_DNA"/>
</dbReference>
<keyword evidence="10" id="KW-1185">Reference proteome</keyword>
<dbReference type="Gene3D" id="1.20.1440.120">
    <property type="entry name" value="Recombination protein O, C-terminal domain"/>
    <property type="match status" value="1"/>
</dbReference>
<dbReference type="SUPFAM" id="SSF57863">
    <property type="entry name" value="ArfGap/RecO-like zinc finger"/>
    <property type="match status" value="1"/>
</dbReference>
<keyword evidence="4 7" id="KW-0233">DNA recombination</keyword>
<evidence type="ECO:0000313" key="9">
    <source>
        <dbReference type="EMBL" id="CBL17387.1"/>
    </source>
</evidence>
<keyword evidence="3 7" id="KW-0227">DNA damage</keyword>
<comment type="similarity">
    <text evidence="1 7">Belongs to the RecO family.</text>
</comment>